<protein>
    <recommendedName>
        <fullName evidence="1">GPI inositol-deacylase</fullName>
        <ecNumber evidence="1">3.1.-.-</ecNumber>
    </recommendedName>
</protein>
<evidence type="ECO:0000256" key="1">
    <source>
        <dbReference type="RuleBase" id="RU365011"/>
    </source>
</evidence>
<feature type="compositionally biased region" description="Polar residues" evidence="2">
    <location>
        <begin position="252"/>
        <end position="263"/>
    </location>
</feature>
<dbReference type="InterPro" id="IPR012908">
    <property type="entry name" value="PGAP1-ab_dom-like"/>
</dbReference>
<comment type="subcellular location">
    <subcellularLocation>
        <location evidence="1">Endoplasmic reticulum membrane</location>
    </subcellularLocation>
</comment>
<dbReference type="EC" id="3.1.-.-" evidence="1"/>
<keyword evidence="1" id="KW-0472">Membrane</keyword>
<proteinExistence type="inferred from homology"/>
<dbReference type="PANTHER" id="PTHR11440">
    <property type="entry name" value="LECITHIN-CHOLESTEROL ACYLTRANSFERASE-RELATED"/>
    <property type="match status" value="1"/>
</dbReference>
<evidence type="ECO:0000313" key="5">
    <source>
        <dbReference type="Proteomes" id="UP000078561"/>
    </source>
</evidence>
<dbReference type="OMA" id="HLYNQGH"/>
<keyword evidence="1" id="KW-0813">Transport</keyword>
<dbReference type="SUPFAM" id="SSF53474">
    <property type="entry name" value="alpha/beta-Hydrolases"/>
    <property type="match status" value="1"/>
</dbReference>
<comment type="function">
    <text evidence="1">Involved in inositol deacylation of GPI-anchored proteins which plays important roles in the quality control and ER-associated degradation of GPI-anchored proteins.</text>
</comment>
<dbReference type="GO" id="GO:0015031">
    <property type="term" value="P:protein transport"/>
    <property type="evidence" value="ECO:0007669"/>
    <property type="project" value="UniProtKB-KW"/>
</dbReference>
<keyword evidence="5" id="KW-1185">Reference proteome</keyword>
<dbReference type="InterPro" id="IPR029058">
    <property type="entry name" value="AB_hydrolase_fold"/>
</dbReference>
<feature type="compositionally biased region" description="Basic and acidic residues" evidence="2">
    <location>
        <begin position="239"/>
        <end position="250"/>
    </location>
</feature>
<dbReference type="GO" id="GO:0005789">
    <property type="term" value="C:endoplasmic reticulum membrane"/>
    <property type="evidence" value="ECO:0007669"/>
    <property type="project" value="UniProtKB-SubCell"/>
</dbReference>
<reference evidence="4" key="1">
    <citation type="submission" date="2016-04" db="EMBL/GenBank/DDBJ databases">
        <authorList>
            <person name="Evans L.H."/>
            <person name="Alamgir A."/>
            <person name="Owens N."/>
            <person name="Weber N.D."/>
            <person name="Virtaneva K."/>
            <person name="Barbian K."/>
            <person name="Babar A."/>
            <person name="Rosenke K."/>
        </authorList>
    </citation>
    <scope>NUCLEOTIDE SEQUENCE [LARGE SCALE GENOMIC DNA]</scope>
    <source>
        <strain evidence="4">CBS 101.48</strain>
    </source>
</reference>
<dbReference type="AlphaFoldDB" id="A0A168M804"/>
<dbReference type="GO" id="GO:0016788">
    <property type="term" value="F:hydrolase activity, acting on ester bonds"/>
    <property type="evidence" value="ECO:0007669"/>
    <property type="project" value="InterPro"/>
</dbReference>
<dbReference type="EMBL" id="LT552047">
    <property type="protein sequence ID" value="SAL98098.1"/>
    <property type="molecule type" value="Genomic_DNA"/>
</dbReference>
<keyword evidence="1" id="KW-0653">Protein transport</keyword>
<dbReference type="OrthoDB" id="5592486at2759"/>
<evidence type="ECO:0000259" key="3">
    <source>
        <dbReference type="Pfam" id="PF07819"/>
    </source>
</evidence>
<sequence>MPALTLYSLIHNYLQHSWSATSITSAILMVRDSLLPATTIVAGKPTTRTTMKQRRKQKAALYPTYIKEMSEAADFFSATPITTCNPTVHQQGNLNGLLSSVTPKYRAPRKPIVLCHGLYGFDRMGPDLLPSLQVHYWNGIEKALCDLGAKVIVTRVPKTETISNRAYALHSILTSFMADKELNLIAHSMGGLDCRHLLSHMKHRSYKVSSLSTVCTPHRGSPVMDWFRDNMGLGQQQQQHKELQDGDPFYRSKSSSRPMANTTSCMIGDISKGHLRRSGHVDSHTGTQHQQHQQQQIMHLLTQWFDTPAYSNLTTDYCTQHFNPSTPDDPSVAYYSYTAKSTHSHWSSLLGLSGQLIQSSDGDNDGVVSVNSGQWGQHVKTIDDADHWDFTGKSMVPYRWKPTKSSDFDRTEFYVELANHLYEQGH</sequence>
<name>A0A168M804_ABSGL</name>
<dbReference type="Gene3D" id="3.40.50.1820">
    <property type="entry name" value="alpha/beta hydrolase"/>
    <property type="match status" value="1"/>
</dbReference>
<dbReference type="InParanoid" id="A0A168M804"/>
<evidence type="ECO:0000256" key="2">
    <source>
        <dbReference type="SAM" id="MobiDB-lite"/>
    </source>
</evidence>
<keyword evidence="1" id="KW-0256">Endoplasmic reticulum</keyword>
<dbReference type="Proteomes" id="UP000078561">
    <property type="component" value="Unassembled WGS sequence"/>
</dbReference>
<accession>A0A168M804</accession>
<feature type="region of interest" description="Disordered" evidence="2">
    <location>
        <begin position="237"/>
        <end position="263"/>
    </location>
</feature>
<keyword evidence="1" id="KW-0378">Hydrolase</keyword>
<dbReference type="STRING" id="4829.A0A168M804"/>
<comment type="similarity">
    <text evidence="1">Belongs to the GPI inositol-deacylase family.</text>
</comment>
<evidence type="ECO:0000313" key="4">
    <source>
        <dbReference type="EMBL" id="SAL98098.1"/>
    </source>
</evidence>
<feature type="domain" description="GPI inositol-deacylase PGAP1-like alpha/beta" evidence="3">
    <location>
        <begin position="170"/>
        <end position="245"/>
    </location>
</feature>
<organism evidence="4">
    <name type="scientific">Absidia glauca</name>
    <name type="common">Pin mould</name>
    <dbReference type="NCBI Taxonomy" id="4829"/>
    <lineage>
        <taxon>Eukaryota</taxon>
        <taxon>Fungi</taxon>
        <taxon>Fungi incertae sedis</taxon>
        <taxon>Mucoromycota</taxon>
        <taxon>Mucoromycotina</taxon>
        <taxon>Mucoromycetes</taxon>
        <taxon>Mucorales</taxon>
        <taxon>Cunninghamellaceae</taxon>
        <taxon>Absidia</taxon>
    </lineage>
</organism>
<dbReference type="Pfam" id="PF07819">
    <property type="entry name" value="PGAP1"/>
    <property type="match status" value="1"/>
</dbReference>
<gene>
    <name evidence="4" type="primary">ABSGL_03625.1 scaffold 4609</name>
</gene>